<comment type="caution">
    <text evidence="1">The sequence shown here is derived from an EMBL/GenBank/DDBJ whole genome shotgun (WGS) entry which is preliminary data.</text>
</comment>
<name>A0ABD2NZ97_9CUCU</name>
<evidence type="ECO:0008006" key="3">
    <source>
        <dbReference type="Google" id="ProtNLM"/>
    </source>
</evidence>
<sequence length="319" mass="37327">MLCSKTPHANPCQEPLKILNIQIPQLENKFETISHLVGHKTDRILRKRRGLFNGVSYAFNWLFGTPDAADAEFYSKSIKDLFKQKHDIQALMRQQIHIISDAIYNYNSSALLLKANEEKLNLNFIKFNNFSESTNSRLQLIEQNQLISNRLNLLTQMVTEISEEMNIQIESLLFARQNIIHPSIINPVNLRKELLKIKLENNLDFPIPINDIDKIYHYFSICRLGVIYDQEIIIYAIKIPLVHKQLFNLYNLIPLPFPIPLFILTLTQPTLTCSLVQLRSITVALTIYHLARKLRMKTFYARDLKFTLQPKEQFAKQRY</sequence>
<dbReference type="EMBL" id="JABFTP020000165">
    <property type="protein sequence ID" value="KAL3283938.1"/>
    <property type="molecule type" value="Genomic_DNA"/>
</dbReference>
<accession>A0ABD2NZ97</accession>
<dbReference type="InterPro" id="IPR022048">
    <property type="entry name" value="Envelope_fusion-like"/>
</dbReference>
<protein>
    <recommendedName>
        <fullName evidence="3">Envelope protein</fullName>
    </recommendedName>
</protein>
<reference evidence="1 2" key="1">
    <citation type="journal article" date="2021" name="BMC Biol.">
        <title>Horizontally acquired antibacterial genes associated with adaptive radiation of ladybird beetles.</title>
        <authorList>
            <person name="Li H.S."/>
            <person name="Tang X.F."/>
            <person name="Huang Y.H."/>
            <person name="Xu Z.Y."/>
            <person name="Chen M.L."/>
            <person name="Du X.Y."/>
            <person name="Qiu B.Y."/>
            <person name="Chen P.T."/>
            <person name="Zhang W."/>
            <person name="Slipinski A."/>
            <person name="Escalona H.E."/>
            <person name="Waterhouse R.M."/>
            <person name="Zwick A."/>
            <person name="Pang H."/>
        </authorList>
    </citation>
    <scope>NUCLEOTIDE SEQUENCE [LARGE SCALE GENOMIC DNA]</scope>
    <source>
        <strain evidence="1">SYSU2018</strain>
    </source>
</reference>
<dbReference type="Pfam" id="PF12259">
    <property type="entry name" value="Baculo_F"/>
    <property type="match status" value="1"/>
</dbReference>
<gene>
    <name evidence="1" type="ORF">HHI36_018106</name>
</gene>
<proteinExistence type="predicted"/>
<evidence type="ECO:0000313" key="2">
    <source>
        <dbReference type="Proteomes" id="UP001516400"/>
    </source>
</evidence>
<evidence type="ECO:0000313" key="1">
    <source>
        <dbReference type="EMBL" id="KAL3283938.1"/>
    </source>
</evidence>
<keyword evidence="2" id="KW-1185">Reference proteome</keyword>
<dbReference type="Proteomes" id="UP001516400">
    <property type="component" value="Unassembled WGS sequence"/>
</dbReference>
<dbReference type="AlphaFoldDB" id="A0ABD2NZ97"/>
<organism evidence="1 2">
    <name type="scientific">Cryptolaemus montrouzieri</name>
    <dbReference type="NCBI Taxonomy" id="559131"/>
    <lineage>
        <taxon>Eukaryota</taxon>
        <taxon>Metazoa</taxon>
        <taxon>Ecdysozoa</taxon>
        <taxon>Arthropoda</taxon>
        <taxon>Hexapoda</taxon>
        <taxon>Insecta</taxon>
        <taxon>Pterygota</taxon>
        <taxon>Neoptera</taxon>
        <taxon>Endopterygota</taxon>
        <taxon>Coleoptera</taxon>
        <taxon>Polyphaga</taxon>
        <taxon>Cucujiformia</taxon>
        <taxon>Coccinelloidea</taxon>
        <taxon>Coccinellidae</taxon>
        <taxon>Scymninae</taxon>
        <taxon>Scymnini</taxon>
        <taxon>Cryptolaemus</taxon>
    </lineage>
</organism>